<dbReference type="SUPFAM" id="SSF52172">
    <property type="entry name" value="CheY-like"/>
    <property type="match status" value="1"/>
</dbReference>
<dbReference type="GO" id="GO:0000156">
    <property type="term" value="F:phosphorelay response regulator activity"/>
    <property type="evidence" value="ECO:0007669"/>
    <property type="project" value="TreeGrafter"/>
</dbReference>
<evidence type="ECO:0000256" key="6">
    <source>
        <dbReference type="PROSITE-ProRule" id="PRU00169"/>
    </source>
</evidence>
<evidence type="ECO:0000259" key="7">
    <source>
        <dbReference type="PROSITE" id="PS50110"/>
    </source>
</evidence>
<evidence type="ECO:0000256" key="5">
    <source>
        <dbReference type="ARBA" id="ARBA00023163"/>
    </source>
</evidence>
<keyword evidence="2" id="KW-0902">Two-component regulatory system</keyword>
<proteinExistence type="predicted"/>
<name>A0A2X0IKU3_9ACTN</name>
<dbReference type="SMART" id="SM00448">
    <property type="entry name" value="REC"/>
    <property type="match status" value="1"/>
</dbReference>
<keyword evidence="4" id="KW-0238">DNA-binding</keyword>
<dbReference type="PROSITE" id="PS50110">
    <property type="entry name" value="RESPONSE_REGULATORY"/>
    <property type="match status" value="1"/>
</dbReference>
<gene>
    <name evidence="8" type="ORF">DN069_09490</name>
</gene>
<accession>A0A2X0IKU3</accession>
<dbReference type="Proteomes" id="UP000248889">
    <property type="component" value="Unassembled WGS sequence"/>
</dbReference>
<dbReference type="OrthoDB" id="3197131at2"/>
<dbReference type="PANTHER" id="PTHR48111:SF1">
    <property type="entry name" value="TWO-COMPONENT RESPONSE REGULATOR ORR33"/>
    <property type="match status" value="1"/>
</dbReference>
<evidence type="ECO:0000313" key="9">
    <source>
        <dbReference type="Proteomes" id="UP000248889"/>
    </source>
</evidence>
<dbReference type="InterPro" id="IPR039420">
    <property type="entry name" value="WalR-like"/>
</dbReference>
<evidence type="ECO:0000256" key="3">
    <source>
        <dbReference type="ARBA" id="ARBA00023015"/>
    </source>
</evidence>
<dbReference type="RefSeq" id="WP_111500436.1">
    <property type="nucleotide sequence ID" value="NZ_QKYN01000037.1"/>
</dbReference>
<keyword evidence="9" id="KW-1185">Reference proteome</keyword>
<feature type="modified residue" description="4-aspartylphosphate" evidence="6">
    <location>
        <position position="52"/>
    </location>
</feature>
<organism evidence="8 9">
    <name type="scientific">Streptacidiphilus pinicola</name>
    <dbReference type="NCBI Taxonomy" id="2219663"/>
    <lineage>
        <taxon>Bacteria</taxon>
        <taxon>Bacillati</taxon>
        <taxon>Actinomycetota</taxon>
        <taxon>Actinomycetes</taxon>
        <taxon>Kitasatosporales</taxon>
        <taxon>Streptomycetaceae</taxon>
        <taxon>Streptacidiphilus</taxon>
    </lineage>
</organism>
<dbReference type="AlphaFoldDB" id="A0A2X0IKU3"/>
<dbReference type="EMBL" id="QKYN01000037">
    <property type="protein sequence ID" value="RAG85734.1"/>
    <property type="molecule type" value="Genomic_DNA"/>
</dbReference>
<comment type="caution">
    <text evidence="8">The sequence shown here is derived from an EMBL/GenBank/DDBJ whole genome shotgun (WGS) entry which is preliminary data.</text>
</comment>
<evidence type="ECO:0000256" key="4">
    <source>
        <dbReference type="ARBA" id="ARBA00023125"/>
    </source>
</evidence>
<dbReference type="PANTHER" id="PTHR48111">
    <property type="entry name" value="REGULATOR OF RPOS"/>
    <property type="match status" value="1"/>
</dbReference>
<dbReference type="GO" id="GO:0005829">
    <property type="term" value="C:cytosol"/>
    <property type="evidence" value="ECO:0007669"/>
    <property type="project" value="TreeGrafter"/>
</dbReference>
<evidence type="ECO:0000313" key="8">
    <source>
        <dbReference type="EMBL" id="RAG85734.1"/>
    </source>
</evidence>
<feature type="domain" description="Response regulatory" evidence="7">
    <location>
        <begin position="3"/>
        <end position="119"/>
    </location>
</feature>
<dbReference type="GO" id="GO:0006355">
    <property type="term" value="P:regulation of DNA-templated transcription"/>
    <property type="evidence" value="ECO:0007669"/>
    <property type="project" value="TreeGrafter"/>
</dbReference>
<sequence length="124" mass="13384">MAAVLVADDDIDIRNLVSYKLTHAGHDVIAAENGLAALKSVREHHVDLVLLDVRMPGMSGLDVCRELRADAATRALPVILLTARSQEADVETGFAAGADDYIVKPFSPRELISRVEAVLARLAR</sequence>
<protein>
    <submittedName>
        <fullName evidence="8">Response regulator</fullName>
    </submittedName>
</protein>
<keyword evidence="3" id="KW-0805">Transcription regulation</keyword>
<dbReference type="InterPro" id="IPR011006">
    <property type="entry name" value="CheY-like_superfamily"/>
</dbReference>
<keyword evidence="1 6" id="KW-0597">Phosphoprotein</keyword>
<evidence type="ECO:0000256" key="1">
    <source>
        <dbReference type="ARBA" id="ARBA00022553"/>
    </source>
</evidence>
<dbReference type="FunFam" id="3.40.50.2300:FF:000001">
    <property type="entry name" value="DNA-binding response regulator PhoB"/>
    <property type="match status" value="1"/>
</dbReference>
<evidence type="ECO:0000256" key="2">
    <source>
        <dbReference type="ARBA" id="ARBA00023012"/>
    </source>
</evidence>
<dbReference type="Pfam" id="PF00072">
    <property type="entry name" value="Response_reg"/>
    <property type="match status" value="1"/>
</dbReference>
<dbReference type="GO" id="GO:0032993">
    <property type="term" value="C:protein-DNA complex"/>
    <property type="evidence" value="ECO:0007669"/>
    <property type="project" value="TreeGrafter"/>
</dbReference>
<keyword evidence="5" id="KW-0804">Transcription</keyword>
<dbReference type="Gene3D" id="3.40.50.2300">
    <property type="match status" value="1"/>
</dbReference>
<dbReference type="GO" id="GO:0000976">
    <property type="term" value="F:transcription cis-regulatory region binding"/>
    <property type="evidence" value="ECO:0007669"/>
    <property type="project" value="TreeGrafter"/>
</dbReference>
<reference evidence="8 9" key="1">
    <citation type="submission" date="2018-06" db="EMBL/GenBank/DDBJ databases">
        <title>Streptacidiphilus pinicola sp. nov., isolated from pine grove soil.</title>
        <authorList>
            <person name="Roh S.G."/>
            <person name="Park S."/>
            <person name="Kim M.-K."/>
            <person name="Yun B.-R."/>
            <person name="Park J."/>
            <person name="Kim M.J."/>
            <person name="Kim Y.S."/>
            <person name="Kim S.B."/>
        </authorList>
    </citation>
    <scope>NUCLEOTIDE SEQUENCE [LARGE SCALE GENOMIC DNA]</scope>
    <source>
        <strain evidence="8 9">MMS16-CNU450</strain>
    </source>
</reference>
<dbReference type="InterPro" id="IPR001789">
    <property type="entry name" value="Sig_transdc_resp-reg_receiver"/>
</dbReference>